<dbReference type="SUPFAM" id="SSF52266">
    <property type="entry name" value="SGNH hydrolase"/>
    <property type="match status" value="1"/>
</dbReference>
<name>A0A150Q5U7_SORCE</name>
<comment type="caution">
    <text evidence="1">The sequence shown here is derived from an EMBL/GenBank/DDBJ whole genome shotgun (WGS) entry which is preliminary data.</text>
</comment>
<proteinExistence type="predicted"/>
<reference evidence="1 2" key="1">
    <citation type="submission" date="2014-02" db="EMBL/GenBank/DDBJ databases">
        <title>The small core and large imbalanced accessory genome model reveals a collaborative survival strategy of Sorangium cellulosum strains in nature.</title>
        <authorList>
            <person name="Han K."/>
            <person name="Peng R."/>
            <person name="Blom J."/>
            <person name="Li Y.-Z."/>
        </authorList>
    </citation>
    <scope>NUCLEOTIDE SEQUENCE [LARGE SCALE GENOMIC DNA]</scope>
    <source>
        <strain evidence="1 2">So0008-312</strain>
    </source>
</reference>
<dbReference type="Proteomes" id="UP000075260">
    <property type="component" value="Unassembled WGS sequence"/>
</dbReference>
<gene>
    <name evidence="1" type="ORF">BE15_11985</name>
</gene>
<accession>A0A150Q5U7</accession>
<dbReference type="AlphaFoldDB" id="A0A150Q5U7"/>
<dbReference type="EMBL" id="JEMA01001011">
    <property type="protein sequence ID" value="KYF63341.1"/>
    <property type="molecule type" value="Genomic_DNA"/>
</dbReference>
<dbReference type="OrthoDB" id="9764164at2"/>
<dbReference type="RefSeq" id="WP_061612204.1">
    <property type="nucleotide sequence ID" value="NZ_JEMA01001011.1"/>
</dbReference>
<protein>
    <submittedName>
        <fullName evidence="1">Uncharacterized protein</fullName>
    </submittedName>
</protein>
<organism evidence="1 2">
    <name type="scientific">Sorangium cellulosum</name>
    <name type="common">Polyangium cellulosum</name>
    <dbReference type="NCBI Taxonomy" id="56"/>
    <lineage>
        <taxon>Bacteria</taxon>
        <taxon>Pseudomonadati</taxon>
        <taxon>Myxococcota</taxon>
        <taxon>Polyangia</taxon>
        <taxon>Polyangiales</taxon>
        <taxon>Polyangiaceae</taxon>
        <taxon>Sorangium</taxon>
    </lineage>
</organism>
<evidence type="ECO:0000313" key="2">
    <source>
        <dbReference type="Proteomes" id="UP000075260"/>
    </source>
</evidence>
<sequence length="501" mass="55205">MKLFTIGDSISQGVMSLGVARTHLAYSTWIARALGVDVGDGFSSPAYRVPDYPAHGLLLDLEAVLRRLYLAFGSRIEGLEWTALVTEINRVLDVAEDHYERGEGAGPYRGGSVPWFHNASVYGYDVADAWLVTPALCKERIAAAPGAGDGFLHVPSASFYRTALRVLNPSRDPRLDKFSQLDWLAHHARGEGVESLLLWLGPNNAVGSAILLSIAATEDRPDRRPVSLSFDERTRAQWNLWMPDDFVAEYGELLDRIDTIMRRNEHPGWRVFVANVPHVTIAPIAAGVGDPLPGVPRYFPYYTYPPLARGTRLVEAGAPHLTAAEARLIDATVDACNAQIAALLEERNARHRARRYHLVDISGSLDRLAYRRTGGEPTYAFPAYFKDGVAAPMDTRYYHVDRAGRRKAGGIVSLDGVHPSVIGQGLLAHEFLEVMKAAGVEGADPDRLPWPRIVASDTLYKDPIPLMEEVYEHEELAAAALAAHRHIFGGFKGRRGSIKDF</sequence>
<evidence type="ECO:0000313" key="1">
    <source>
        <dbReference type="EMBL" id="KYF63341.1"/>
    </source>
</evidence>